<keyword evidence="4" id="KW-1185">Reference proteome</keyword>
<organism evidence="3 4">
    <name type="scientific">Phreatobacter oligotrophus</name>
    <dbReference type="NCBI Taxonomy" id="1122261"/>
    <lineage>
        <taxon>Bacteria</taxon>
        <taxon>Pseudomonadati</taxon>
        <taxon>Pseudomonadota</taxon>
        <taxon>Alphaproteobacteria</taxon>
        <taxon>Hyphomicrobiales</taxon>
        <taxon>Phreatobacteraceae</taxon>
        <taxon>Phreatobacter</taxon>
    </lineage>
</organism>
<keyword evidence="2" id="KW-0732">Signal</keyword>
<dbReference type="Pfam" id="PF03401">
    <property type="entry name" value="TctC"/>
    <property type="match status" value="1"/>
</dbReference>
<evidence type="ECO:0000256" key="2">
    <source>
        <dbReference type="SAM" id="SignalP"/>
    </source>
</evidence>
<dbReference type="PIRSF" id="PIRSF017082">
    <property type="entry name" value="YflP"/>
    <property type="match status" value="1"/>
</dbReference>
<dbReference type="RefSeq" id="WP_245901990.1">
    <property type="nucleotide sequence ID" value="NZ_PZZL01000004.1"/>
</dbReference>
<dbReference type="InterPro" id="IPR005064">
    <property type="entry name" value="BUG"/>
</dbReference>
<name>A0A2T4Z5S5_9HYPH</name>
<keyword evidence="3" id="KW-0675">Receptor</keyword>
<comment type="caution">
    <text evidence="3">The sequence shown here is derived from an EMBL/GenBank/DDBJ whole genome shotgun (WGS) entry which is preliminary data.</text>
</comment>
<feature type="chain" id="PRO_5015520435" evidence="2">
    <location>
        <begin position="18"/>
        <end position="331"/>
    </location>
</feature>
<dbReference type="Gene3D" id="3.40.190.150">
    <property type="entry name" value="Bordetella uptake gene, domain 1"/>
    <property type="match status" value="1"/>
</dbReference>
<dbReference type="AlphaFoldDB" id="A0A2T4Z5S5"/>
<protein>
    <submittedName>
        <fullName evidence="3">Tripartite-type tricarboxylate transporter receptor subunit TctC</fullName>
    </submittedName>
</protein>
<dbReference type="SUPFAM" id="SSF53850">
    <property type="entry name" value="Periplasmic binding protein-like II"/>
    <property type="match status" value="1"/>
</dbReference>
<gene>
    <name evidence="3" type="ORF">C8P69_104280</name>
</gene>
<accession>A0A2T4Z5S5</accession>
<comment type="similarity">
    <text evidence="1">Belongs to the UPF0065 (bug) family.</text>
</comment>
<evidence type="ECO:0000313" key="4">
    <source>
        <dbReference type="Proteomes" id="UP000241808"/>
    </source>
</evidence>
<dbReference type="Gene3D" id="3.40.190.10">
    <property type="entry name" value="Periplasmic binding protein-like II"/>
    <property type="match status" value="1"/>
</dbReference>
<dbReference type="InterPro" id="IPR042100">
    <property type="entry name" value="Bug_dom1"/>
</dbReference>
<dbReference type="EMBL" id="PZZL01000004">
    <property type="protein sequence ID" value="PTM57230.1"/>
    <property type="molecule type" value="Genomic_DNA"/>
</dbReference>
<proteinExistence type="inferred from homology"/>
<evidence type="ECO:0000256" key="1">
    <source>
        <dbReference type="ARBA" id="ARBA00006987"/>
    </source>
</evidence>
<dbReference type="PROSITE" id="PS51318">
    <property type="entry name" value="TAT"/>
    <property type="match status" value="1"/>
</dbReference>
<dbReference type="Proteomes" id="UP000241808">
    <property type="component" value="Unassembled WGS sequence"/>
</dbReference>
<evidence type="ECO:0000313" key="3">
    <source>
        <dbReference type="EMBL" id="PTM57230.1"/>
    </source>
</evidence>
<sequence length="331" mass="35243">MTLRRRTFLMTSMAALAAPSLITNAGAQSGWPQRGRTLKMIVPWPAGAANDALGRLIADRLQQKFGVAAVTENRVGGAGLLGTRAVVQADPDGYTLLASAFNTAVMPLVLKAASDFNPETDLEVLGRTAVAPLVCVMSASLPQKTLAEVIAAAKAEPSKWNFAISSLGSAGHLATIDFLRRAGVNIQMVPYRGTQPALQDIMGGNVQLLIDPSFALLPAALDGTRVRALGIATKERSVLAPSVPTMAEAGMPGFEFQSWYGIWAPKNLPADIADQISALIQETMSDPEVVQRLRATLIEPISESREATKAFIRSDIARATELLRLVNFQPS</sequence>
<dbReference type="CDD" id="cd07012">
    <property type="entry name" value="PBP2_Bug_TTT"/>
    <property type="match status" value="1"/>
</dbReference>
<dbReference type="PANTHER" id="PTHR42928:SF5">
    <property type="entry name" value="BLR1237 PROTEIN"/>
    <property type="match status" value="1"/>
</dbReference>
<dbReference type="InterPro" id="IPR006311">
    <property type="entry name" value="TAT_signal"/>
</dbReference>
<feature type="signal peptide" evidence="2">
    <location>
        <begin position="1"/>
        <end position="17"/>
    </location>
</feature>
<reference evidence="3 4" key="1">
    <citation type="submission" date="2018-04" db="EMBL/GenBank/DDBJ databases">
        <title>Genomic Encyclopedia of Archaeal and Bacterial Type Strains, Phase II (KMG-II): from individual species to whole genera.</title>
        <authorList>
            <person name="Goeker M."/>
        </authorList>
    </citation>
    <scope>NUCLEOTIDE SEQUENCE [LARGE SCALE GENOMIC DNA]</scope>
    <source>
        <strain evidence="3 4">DSM 25521</strain>
    </source>
</reference>
<dbReference type="PANTHER" id="PTHR42928">
    <property type="entry name" value="TRICARBOXYLATE-BINDING PROTEIN"/>
    <property type="match status" value="1"/>
</dbReference>